<dbReference type="InterPro" id="IPR027417">
    <property type="entry name" value="P-loop_NTPase"/>
</dbReference>
<feature type="domain" description="Endonuclease GajA/Old nuclease/RecF-like AAA" evidence="1">
    <location>
        <begin position="203"/>
        <end position="388"/>
    </location>
</feature>
<feature type="domain" description="OLD protein-like TOPRIM" evidence="2">
    <location>
        <begin position="436"/>
        <end position="503"/>
    </location>
</feature>
<dbReference type="CDD" id="cd01026">
    <property type="entry name" value="TOPRIM_OLD"/>
    <property type="match status" value="1"/>
</dbReference>
<dbReference type="Pfam" id="PF13175">
    <property type="entry name" value="AAA_15"/>
    <property type="match status" value="2"/>
</dbReference>
<dbReference type="RefSeq" id="WP_101715358.1">
    <property type="nucleotide sequence ID" value="NZ_CP026100.1"/>
</dbReference>
<dbReference type="OrthoDB" id="9816534at2"/>
<evidence type="ECO:0000313" key="5">
    <source>
        <dbReference type="Proteomes" id="UP000234483"/>
    </source>
</evidence>
<dbReference type="Proteomes" id="UP000234483">
    <property type="component" value="Unassembled WGS sequence"/>
</dbReference>
<dbReference type="InterPro" id="IPR041685">
    <property type="entry name" value="AAA_GajA/Old/RecF-like"/>
</dbReference>
<dbReference type="PANTHER" id="PTHR43581:SF4">
    <property type="entry name" value="ATP_GTP PHOSPHATASE"/>
    <property type="match status" value="1"/>
</dbReference>
<name>A0A2N5CLV4_9CAUL</name>
<dbReference type="SUPFAM" id="SSF52540">
    <property type="entry name" value="P-loop containing nucleoside triphosphate hydrolases"/>
    <property type="match status" value="1"/>
</dbReference>
<evidence type="ECO:0000313" key="3">
    <source>
        <dbReference type="EMBL" id="AYV48188.1"/>
    </source>
</evidence>
<evidence type="ECO:0000259" key="1">
    <source>
        <dbReference type="Pfam" id="PF13175"/>
    </source>
</evidence>
<dbReference type="InterPro" id="IPR034139">
    <property type="entry name" value="TOPRIM_OLD"/>
</dbReference>
<dbReference type="EMBL" id="CP026100">
    <property type="protein sequence ID" value="AYV48188.1"/>
    <property type="molecule type" value="Genomic_DNA"/>
</dbReference>
<evidence type="ECO:0000313" key="4">
    <source>
        <dbReference type="EMBL" id="PLR06887.1"/>
    </source>
</evidence>
<accession>A0A2N5CLV4</accession>
<keyword evidence="4" id="KW-0378">Hydrolase</keyword>
<dbReference type="Pfam" id="PF20469">
    <property type="entry name" value="OLD-like_TOPRIM"/>
    <property type="match status" value="1"/>
</dbReference>
<dbReference type="Gene3D" id="3.40.50.300">
    <property type="entry name" value="P-loop containing nucleotide triphosphate hydrolases"/>
    <property type="match status" value="2"/>
</dbReference>
<evidence type="ECO:0000313" key="6">
    <source>
        <dbReference type="Proteomes" id="UP000281192"/>
    </source>
</evidence>
<reference evidence="4 5" key="1">
    <citation type="submission" date="2017-12" db="EMBL/GenBank/DDBJ databases">
        <title>The genome sequence of Caulobacter flavus CGMCC1 15093.</title>
        <authorList>
            <person name="Gao J."/>
            <person name="Mao X."/>
            <person name="Sun J."/>
        </authorList>
    </citation>
    <scope>NUCLEOTIDE SEQUENCE [LARGE SCALE GENOMIC DNA]</scope>
    <source>
        <strain evidence="4 5">CGMCC1 15093</strain>
    </source>
</reference>
<dbReference type="KEGG" id="cfh:C1707_19050"/>
<dbReference type="PANTHER" id="PTHR43581">
    <property type="entry name" value="ATP/GTP PHOSPHATASE"/>
    <property type="match status" value="1"/>
</dbReference>
<organism evidence="4 5">
    <name type="scientific">Caulobacter flavus</name>
    <dbReference type="NCBI Taxonomy" id="1679497"/>
    <lineage>
        <taxon>Bacteria</taxon>
        <taxon>Pseudomonadati</taxon>
        <taxon>Pseudomonadota</taxon>
        <taxon>Alphaproteobacteria</taxon>
        <taxon>Caulobacterales</taxon>
        <taxon>Caulobacteraceae</taxon>
        <taxon>Caulobacter</taxon>
    </lineage>
</organism>
<keyword evidence="4" id="KW-0255">Endonuclease</keyword>
<dbReference type="GO" id="GO:0004519">
    <property type="term" value="F:endonuclease activity"/>
    <property type="evidence" value="ECO:0007669"/>
    <property type="project" value="UniProtKB-KW"/>
</dbReference>
<dbReference type="EMBL" id="PJRQ01000048">
    <property type="protein sequence ID" value="PLR06887.1"/>
    <property type="molecule type" value="Genomic_DNA"/>
</dbReference>
<proteinExistence type="predicted"/>
<protein>
    <submittedName>
        <fullName evidence="4">ATP-dependent endonuclease</fullName>
    </submittedName>
</protein>
<sequence length="712" mass="77704">MHISRLQLVNYRNFARTSVTFKGGVNTIIGENGSGKTNLFRAIRLLLDGNLSWSASRMTRDDFHRGLGPDWQGHWIIISLDFADVSDDEAVQAMFLHGAGDAAAGGAVDRASYTLVCRPKAPRRVQLSKLAAGDVAGLDAIRAEMTIDDYETALFGKSTADFTDPAAYTALVGDFSAVQFPAELEPPGLGFRIQGAMTIYDHVCFTYIQALRDVVEEFRNNRTNPLLGLLRSKSGKISAATMDPITALVDQLNGKISDLDDVQEVRRNIRETISDAAGVTYSPTKLSIRSELPTEADRLFQSLKLFVGEADDGHEGGVQDLSLGGANLIYLTLKLLEFKYQKGKQACANILLIEEPEAHIHTHIQKTLFERLKYDETQIIYSTHSTHISEVSKVDSINILARSGASCEAYQPSVGLDTDQIGALERYLDAVRSNLLFAKSVILVEGDAEEILIPILVKQVLGISLDEMGVSLINIRSTGFENISVLFHADRIRKRCAIITDLDAPTIDITVHEGDTKETITDKGVAERSAKAGADRHERLTAMEAANPLVSCHFADHTFEVDFIKAGNVQTVVDVVPELYVQKAYRDAAIARLASGKLDEYGPQVLFLANKAGKGWFAVMLGRLITADTIVPGYILDALLKVHAPLSAPTIAAIIDHRLAALQANGADELDILMLGVEVEKYRTGEIDLDALKASLLANYPEGTLAEILSRL</sequence>
<keyword evidence="6" id="KW-1185">Reference proteome</keyword>
<evidence type="ECO:0000259" key="2">
    <source>
        <dbReference type="Pfam" id="PF20469"/>
    </source>
</evidence>
<gene>
    <name evidence="3" type="ORF">C1707_19050</name>
    <name evidence="4" type="ORF">CFHF_23505</name>
</gene>
<keyword evidence="4" id="KW-0540">Nuclease</keyword>
<reference evidence="3 6" key="2">
    <citation type="submission" date="2018-01" db="EMBL/GenBank/DDBJ databases">
        <title>Complete genome sequence of Caulobacter flavus RHGG3.</title>
        <authorList>
            <person name="Yang E."/>
        </authorList>
    </citation>
    <scope>NUCLEOTIDE SEQUENCE [LARGE SCALE GENOMIC DNA]</scope>
    <source>
        <strain evidence="3 6">RHGG3</strain>
    </source>
</reference>
<dbReference type="Proteomes" id="UP000281192">
    <property type="component" value="Chromosome"/>
</dbReference>
<dbReference type="AlphaFoldDB" id="A0A2N5CLV4"/>
<dbReference type="InterPro" id="IPR051396">
    <property type="entry name" value="Bact_Antivir_Def_Nuclease"/>
</dbReference>
<feature type="domain" description="Endonuclease GajA/Old nuclease/RecF-like AAA" evidence="1">
    <location>
        <begin position="1"/>
        <end position="50"/>
    </location>
</feature>